<gene>
    <name evidence="1" type="ORF">DEO72_LG4g18</name>
</gene>
<dbReference type="Proteomes" id="UP000501690">
    <property type="component" value="Linkage Group LG4"/>
</dbReference>
<reference evidence="1 2" key="1">
    <citation type="submission" date="2019-04" db="EMBL/GenBank/DDBJ databases">
        <title>An improved genome assembly and genetic linkage map for asparagus bean, Vigna unguiculata ssp. sesquipedialis.</title>
        <authorList>
            <person name="Xia Q."/>
            <person name="Zhang R."/>
            <person name="Dong Y."/>
        </authorList>
    </citation>
    <scope>NUCLEOTIDE SEQUENCE [LARGE SCALE GENOMIC DNA]</scope>
    <source>
        <tissue evidence="1">Leaf</tissue>
    </source>
</reference>
<dbReference type="AlphaFoldDB" id="A0A4D6LKN5"/>
<accession>A0A4D6LKN5</accession>
<name>A0A4D6LKN5_VIGUN</name>
<protein>
    <submittedName>
        <fullName evidence="1">Uncharacterized protein</fullName>
    </submittedName>
</protein>
<proteinExistence type="predicted"/>
<keyword evidence="2" id="KW-1185">Reference proteome</keyword>
<evidence type="ECO:0000313" key="1">
    <source>
        <dbReference type="EMBL" id="QCD89080.1"/>
    </source>
</evidence>
<evidence type="ECO:0000313" key="2">
    <source>
        <dbReference type="Proteomes" id="UP000501690"/>
    </source>
</evidence>
<dbReference type="EMBL" id="CP039348">
    <property type="protein sequence ID" value="QCD89080.1"/>
    <property type="molecule type" value="Genomic_DNA"/>
</dbReference>
<sequence length="138" mass="15273">MNLPAHGTTSPDPSIASLLKLNTTQVTVCWISAWRNTKRRQAKLVQTAWRYSPLRQAPDLHATPVLSAIAWRLPLTTRRHSHTDPLLWRLLPGGSHSAARCTRDSIPPLLRLSPGAPTVSPGAISETTLYWFLAPQLV</sequence>
<organism evidence="1 2">
    <name type="scientific">Vigna unguiculata</name>
    <name type="common">Cowpea</name>
    <dbReference type="NCBI Taxonomy" id="3917"/>
    <lineage>
        <taxon>Eukaryota</taxon>
        <taxon>Viridiplantae</taxon>
        <taxon>Streptophyta</taxon>
        <taxon>Embryophyta</taxon>
        <taxon>Tracheophyta</taxon>
        <taxon>Spermatophyta</taxon>
        <taxon>Magnoliopsida</taxon>
        <taxon>eudicotyledons</taxon>
        <taxon>Gunneridae</taxon>
        <taxon>Pentapetalae</taxon>
        <taxon>rosids</taxon>
        <taxon>fabids</taxon>
        <taxon>Fabales</taxon>
        <taxon>Fabaceae</taxon>
        <taxon>Papilionoideae</taxon>
        <taxon>50 kb inversion clade</taxon>
        <taxon>NPAAA clade</taxon>
        <taxon>indigoferoid/millettioid clade</taxon>
        <taxon>Phaseoleae</taxon>
        <taxon>Vigna</taxon>
    </lineage>
</organism>